<feature type="region of interest" description="Disordered" evidence="1">
    <location>
        <begin position="1"/>
        <end position="22"/>
    </location>
</feature>
<protein>
    <submittedName>
        <fullName evidence="3">Uncharacterized protein</fullName>
    </submittedName>
</protein>
<gene>
    <name evidence="3" type="ORF">MCUN1_000565</name>
</gene>
<accession>A0AAF0J566</accession>
<name>A0AAF0J566_9BASI</name>
<keyword evidence="4" id="KW-1185">Reference proteome</keyword>
<proteinExistence type="predicted"/>
<keyword evidence="2" id="KW-1133">Transmembrane helix</keyword>
<dbReference type="AlphaFoldDB" id="A0AAF0J566"/>
<keyword evidence="2" id="KW-0472">Membrane</keyword>
<dbReference type="EMBL" id="CP119877">
    <property type="protein sequence ID" value="WFD33750.1"/>
    <property type="molecule type" value="Genomic_DNA"/>
</dbReference>
<organism evidence="3 4">
    <name type="scientific">Malassezia cuniculi</name>
    <dbReference type="NCBI Taxonomy" id="948313"/>
    <lineage>
        <taxon>Eukaryota</taxon>
        <taxon>Fungi</taxon>
        <taxon>Dikarya</taxon>
        <taxon>Basidiomycota</taxon>
        <taxon>Ustilaginomycotina</taxon>
        <taxon>Malasseziomycetes</taxon>
        <taxon>Malasseziales</taxon>
        <taxon>Malasseziaceae</taxon>
        <taxon>Malassezia</taxon>
    </lineage>
</organism>
<evidence type="ECO:0000313" key="4">
    <source>
        <dbReference type="Proteomes" id="UP001219933"/>
    </source>
</evidence>
<evidence type="ECO:0000313" key="3">
    <source>
        <dbReference type="EMBL" id="WFD33750.1"/>
    </source>
</evidence>
<feature type="transmembrane region" description="Helical" evidence="2">
    <location>
        <begin position="43"/>
        <end position="63"/>
    </location>
</feature>
<keyword evidence="2" id="KW-0812">Transmembrane</keyword>
<dbReference type="Proteomes" id="UP001219933">
    <property type="component" value="Chromosome 1"/>
</dbReference>
<sequence length="74" mass="8187">MSGNASYLSAQPGFLQGPQRKAAPPANWFQRFWSEQITHPAKIWGNVSVAWSISFFALGILFVRKAGHVLAPVF</sequence>
<evidence type="ECO:0000256" key="1">
    <source>
        <dbReference type="SAM" id="MobiDB-lite"/>
    </source>
</evidence>
<reference evidence="3" key="1">
    <citation type="submission" date="2023-03" db="EMBL/GenBank/DDBJ databases">
        <title>Mating type loci evolution in Malassezia.</title>
        <authorList>
            <person name="Coelho M.A."/>
        </authorList>
    </citation>
    <scope>NUCLEOTIDE SEQUENCE</scope>
    <source>
        <strain evidence="3">CBS 11721</strain>
    </source>
</reference>
<evidence type="ECO:0000256" key="2">
    <source>
        <dbReference type="SAM" id="Phobius"/>
    </source>
</evidence>